<feature type="region of interest" description="Disordered" evidence="1">
    <location>
        <begin position="427"/>
        <end position="453"/>
    </location>
</feature>
<dbReference type="InterPro" id="IPR036514">
    <property type="entry name" value="SGNH_hydro_sf"/>
</dbReference>
<dbReference type="SUPFAM" id="SSF52266">
    <property type="entry name" value="SGNH hydrolase"/>
    <property type="match status" value="1"/>
</dbReference>
<evidence type="ECO:0000256" key="1">
    <source>
        <dbReference type="SAM" id="MobiDB-lite"/>
    </source>
</evidence>
<comment type="caution">
    <text evidence="3">The sequence shown here is derived from an EMBL/GenBank/DDBJ whole genome shotgun (WGS) entry which is preliminary data.</text>
</comment>
<name>A0A7W6H775_9HYPH</name>
<organism evidence="3 4">
    <name type="scientific">Aureimonas pseudogalii</name>
    <dbReference type="NCBI Taxonomy" id="1744844"/>
    <lineage>
        <taxon>Bacteria</taxon>
        <taxon>Pseudomonadati</taxon>
        <taxon>Pseudomonadota</taxon>
        <taxon>Alphaproteobacteria</taxon>
        <taxon>Hyphomicrobiales</taxon>
        <taxon>Aurantimonadaceae</taxon>
        <taxon>Aureimonas</taxon>
    </lineage>
</organism>
<accession>A0A7W6H775</accession>
<reference evidence="3 4" key="1">
    <citation type="submission" date="2020-08" db="EMBL/GenBank/DDBJ databases">
        <title>Genomic Encyclopedia of Type Strains, Phase IV (KMG-IV): sequencing the most valuable type-strain genomes for metagenomic binning, comparative biology and taxonomic classification.</title>
        <authorList>
            <person name="Goeker M."/>
        </authorList>
    </citation>
    <scope>NUCLEOTIDE SEQUENCE [LARGE SCALE GENOMIC DNA]</scope>
    <source>
        <strain evidence="3 4">DSM 102238</strain>
    </source>
</reference>
<dbReference type="Proteomes" id="UP000542776">
    <property type="component" value="Unassembled WGS sequence"/>
</dbReference>
<keyword evidence="2" id="KW-0732">Signal</keyword>
<keyword evidence="4" id="KW-1185">Reference proteome</keyword>
<dbReference type="Pfam" id="PF04311">
    <property type="entry name" value="DUF459"/>
    <property type="match status" value="1"/>
</dbReference>
<dbReference type="Gene3D" id="3.40.50.1110">
    <property type="entry name" value="SGNH hydrolase"/>
    <property type="match status" value="1"/>
</dbReference>
<feature type="compositionally biased region" description="Pro residues" evidence="1">
    <location>
        <begin position="443"/>
        <end position="453"/>
    </location>
</feature>
<dbReference type="GO" id="GO:0016788">
    <property type="term" value="F:hydrolase activity, acting on ester bonds"/>
    <property type="evidence" value="ECO:0007669"/>
    <property type="project" value="UniProtKB-ARBA"/>
</dbReference>
<evidence type="ECO:0000313" key="4">
    <source>
        <dbReference type="Proteomes" id="UP000542776"/>
    </source>
</evidence>
<feature type="region of interest" description="Disordered" evidence="1">
    <location>
        <begin position="53"/>
        <end position="72"/>
    </location>
</feature>
<gene>
    <name evidence="3" type="ORF">GGR04_003714</name>
</gene>
<dbReference type="AlphaFoldDB" id="A0A7W6H775"/>
<evidence type="ECO:0008006" key="5">
    <source>
        <dbReference type="Google" id="ProtNLM"/>
    </source>
</evidence>
<dbReference type="CDD" id="cd01829">
    <property type="entry name" value="SGNH_hydrolase_peri2"/>
    <property type="match status" value="1"/>
</dbReference>
<feature type="chain" id="PRO_5031531149" description="SGNH hydrolase-type esterase domain-containing protein" evidence="2">
    <location>
        <begin position="37"/>
        <end position="453"/>
    </location>
</feature>
<protein>
    <recommendedName>
        <fullName evidence="5">SGNH hydrolase-type esterase domain-containing protein</fullName>
    </recommendedName>
</protein>
<dbReference type="EMBL" id="JACIEK010000012">
    <property type="protein sequence ID" value="MBB3999844.1"/>
    <property type="molecule type" value="Genomic_DNA"/>
</dbReference>
<evidence type="ECO:0000313" key="3">
    <source>
        <dbReference type="EMBL" id="MBB3999844.1"/>
    </source>
</evidence>
<sequence length="453" mass="46357">MRARTDRSHRSTRLLSLSLALALALPAALPATPAQAQQRRGILDMLFGSPRQAAPPRGYEAAPGPAPKVRKVRRKAPAAVAKRPARNAAARRAVAGSAAAAAGVAAAGIAEPVEKTLDARTVLVIGDFMAGSLGKGLEEAVAASPDLRVVSRANGSSGLVRDDHYDWPAEISAVIDETKPALVVVMLGANDRQGLRDGGETLALRTPEWATRYTARVEALATGVKDKGVPLVWVGMPAFQSDRASEDMVYLNDLYRTAALRVGGEFVDVWGGFTDADGAFTSSGPDTAGQTVRLRNSDGITLTPAGQEKLAYFVEKPVTKLLGLGADDLVATLGPQPLSPADLPSVAASAVATPPISFADPRLDGGDQLLGGVSPALAADAAQAGRRLLVEGVPAAPTEGRADHFNWTGRGGAVSAAPAAAPIVPEALRGSAGLDPTAAAAPEPAPSPAPPAN</sequence>
<feature type="signal peptide" evidence="2">
    <location>
        <begin position="1"/>
        <end position="36"/>
    </location>
</feature>
<proteinExistence type="predicted"/>
<dbReference type="RefSeq" id="WP_183201346.1">
    <property type="nucleotide sequence ID" value="NZ_JACIEK010000012.1"/>
</dbReference>
<evidence type="ECO:0000256" key="2">
    <source>
        <dbReference type="SAM" id="SignalP"/>
    </source>
</evidence>
<dbReference type="InterPro" id="IPR007407">
    <property type="entry name" value="DUF459"/>
</dbReference>